<keyword evidence="2" id="KW-1185">Reference proteome</keyword>
<evidence type="ECO:0000313" key="1">
    <source>
        <dbReference type="EMBL" id="MBD2152365.1"/>
    </source>
</evidence>
<evidence type="ECO:0008006" key="3">
    <source>
        <dbReference type="Google" id="ProtNLM"/>
    </source>
</evidence>
<comment type="caution">
    <text evidence="1">The sequence shown here is derived from an EMBL/GenBank/DDBJ whole genome shotgun (WGS) entry which is preliminary data.</text>
</comment>
<organism evidence="1 2">
    <name type="scientific">Pseudanabaena cinerea FACHB-1277</name>
    <dbReference type="NCBI Taxonomy" id="2949581"/>
    <lineage>
        <taxon>Bacteria</taxon>
        <taxon>Bacillati</taxon>
        <taxon>Cyanobacteriota</taxon>
        <taxon>Cyanophyceae</taxon>
        <taxon>Pseudanabaenales</taxon>
        <taxon>Pseudanabaenaceae</taxon>
        <taxon>Pseudanabaena</taxon>
        <taxon>Pseudanabaena cinerea</taxon>
    </lineage>
</organism>
<proteinExistence type="predicted"/>
<evidence type="ECO:0000313" key="2">
    <source>
        <dbReference type="Proteomes" id="UP000631421"/>
    </source>
</evidence>
<protein>
    <recommendedName>
        <fullName evidence="3">DUF2281 domain-containing protein</fullName>
    </recommendedName>
</protein>
<reference evidence="1 2" key="1">
    <citation type="journal article" date="2015" name="ISME J.">
        <title>Draft Genome Sequence of Streptomyces incarnatus NRRL8089, which Produces the Nucleoside Antibiotic Sinefungin.</title>
        <authorList>
            <person name="Oshima K."/>
            <person name="Hattori M."/>
            <person name="Shimizu H."/>
            <person name="Fukuda K."/>
            <person name="Nemoto M."/>
            <person name="Inagaki K."/>
            <person name="Tamura T."/>
        </authorList>
    </citation>
    <scope>NUCLEOTIDE SEQUENCE [LARGE SCALE GENOMIC DNA]</scope>
    <source>
        <strain evidence="1 2">FACHB-1277</strain>
    </source>
</reference>
<dbReference type="RefSeq" id="WP_190352809.1">
    <property type="nucleotide sequence ID" value="NZ_JACJPY010000099.1"/>
</dbReference>
<name>A0A926UY98_9CYAN</name>
<dbReference type="Proteomes" id="UP000631421">
    <property type="component" value="Unassembled WGS sequence"/>
</dbReference>
<accession>A0A926UY98</accession>
<dbReference type="EMBL" id="JACJPY010000099">
    <property type="protein sequence ID" value="MBD2152365.1"/>
    <property type="molecule type" value="Genomic_DNA"/>
</dbReference>
<dbReference type="AlphaFoldDB" id="A0A926UY98"/>
<sequence length="70" mass="7949">MISRETLKTAIDTIDDTQLEILHRIILAFSKPIPHTVNHSLSENINPLKGSIVFENDIISPIDLLWEAEQ</sequence>
<gene>
    <name evidence="1" type="ORF">H6F44_19920</name>
</gene>